<dbReference type="Proteomes" id="UP000000600">
    <property type="component" value="Chromosome"/>
</dbReference>
<name>Q6BG95_PARTE</name>
<keyword evidence="2" id="KW-1185">Reference proteome</keyword>
<evidence type="ECO:0000313" key="2">
    <source>
        <dbReference type="Proteomes" id="UP000000600"/>
    </source>
</evidence>
<dbReference type="KEGG" id="ptm:PTMB.127"/>
<dbReference type="GeneID" id="79573779"/>
<dbReference type="InParanoid" id="Q6BG95"/>
<dbReference type="AlphaFoldDB" id="Q6BG95"/>
<proteinExistence type="predicted"/>
<sequence length="570" mass="68946">MGNQIFWCYAEQEGDEQNRTYENKNLNIKAVVQEDVSLQNQEKKKYIFFQQESNQAQIQSNNLDSQCAFCISYLKSTDNKLKKQQKNCNNNQHPMHHEDFKELHYQLEPLVQIHNDSISKIVSTWFQLAIALPKFVKSHEITQEISDNEDLQTLICLKWGVVDFFKLAVLNIPKDKIIRECFEIFKRILHYCLFFNEIFLENYSQTDYQANISFYIKCYQYYQRLMYGYANQYEQLIDKMQQIYQQQFSFKNENNQYPNFKVIGYMMRFWCQVMLTDRIQKILEVSFQNLNQLKDSTLFYQYVIYALDVNINEDNVHWIGHRENFKYDKKLLSDKHWQNMKININLDNENYHTQLIDKLAQQKIFYPSWYYEVEIEYDVIRSNIKMIVEELKQIQRRFSSSEEFEDQVQLESLIKSSNNIFEQKESPQSLQNYIKQFLNNNDIIECCDSLDSIEKLDKIKTRLSDSSNMSTEISTSVNLSKIVENMEKLISDLILIKKKLKQREFILQLRASKWKLKTKREIEWLYYFNKTSFIKIPDSRQNLQEYILEILHKLKFMNNGYYQNQIQMFY</sequence>
<reference evidence="1 2" key="1">
    <citation type="journal article" date="2004" name="Curr. Biol.">
        <title>High coding density on the largest Paramecium tetraurelia somatic chromosome.</title>
        <authorList>
            <person name="Zagulski M."/>
            <person name="Nowak J.K."/>
            <person name="Le Mouel A."/>
            <person name="Nowacki M."/>
            <person name="Migdalski A."/>
            <person name="Gromadka R."/>
            <person name="Noel B."/>
            <person name="Blanc I."/>
            <person name="Dessen P."/>
            <person name="Wincker P."/>
            <person name="Keller A.M."/>
            <person name="Cohen J."/>
            <person name="Meyer E."/>
            <person name="Sperling L."/>
        </authorList>
    </citation>
    <scope>NUCLEOTIDE SEQUENCE [LARGE SCALE GENOMIC DNA]</scope>
    <source>
        <strain evidence="1 2">Stock d4-2</strain>
    </source>
</reference>
<gene>
    <name evidence="1" type="ORF">PTMB.127</name>
</gene>
<organism evidence="1 2">
    <name type="scientific">Paramecium tetraurelia</name>
    <dbReference type="NCBI Taxonomy" id="5888"/>
    <lineage>
        <taxon>Eukaryota</taxon>
        <taxon>Sar</taxon>
        <taxon>Alveolata</taxon>
        <taxon>Ciliophora</taxon>
        <taxon>Intramacronucleata</taxon>
        <taxon>Oligohymenophorea</taxon>
        <taxon>Peniculida</taxon>
        <taxon>Parameciidae</taxon>
        <taxon>Paramecium</taxon>
    </lineage>
</organism>
<accession>Q6BG95</accession>
<dbReference type="RefSeq" id="XP_001346952.1">
    <property type="nucleotide sequence ID" value="XM_001346916.1"/>
</dbReference>
<evidence type="ECO:0000313" key="1">
    <source>
        <dbReference type="EMBL" id="CAH03325.1"/>
    </source>
</evidence>
<dbReference type="EMBL" id="CR548612">
    <property type="protein sequence ID" value="CAH03325.1"/>
    <property type="molecule type" value="Genomic_DNA"/>
</dbReference>
<protein>
    <submittedName>
        <fullName evidence="1">Uncharacterized protein</fullName>
    </submittedName>
</protein>